<protein>
    <submittedName>
        <fullName evidence="5">Aldehyde dehydrogenase family protein</fullName>
    </submittedName>
</protein>
<dbReference type="InterPro" id="IPR015590">
    <property type="entry name" value="Aldehyde_DH_dom"/>
</dbReference>
<dbReference type="EMBL" id="QYUM01000002">
    <property type="protein sequence ID" value="RJF93835.1"/>
    <property type="molecule type" value="Genomic_DNA"/>
</dbReference>
<evidence type="ECO:0000256" key="1">
    <source>
        <dbReference type="ARBA" id="ARBA00023002"/>
    </source>
</evidence>
<proteinExistence type="inferred from homology"/>
<evidence type="ECO:0000313" key="6">
    <source>
        <dbReference type="Proteomes" id="UP000286100"/>
    </source>
</evidence>
<dbReference type="Proteomes" id="UP000286100">
    <property type="component" value="Unassembled WGS sequence"/>
</dbReference>
<comment type="similarity">
    <text evidence="3">Belongs to the aldehyde dehydrogenase family.</text>
</comment>
<gene>
    <name evidence="5" type="ORF">D3876_05985</name>
</gene>
<name>A0A418WRH1_9SPHN</name>
<sequence>MSLAVINPRTGEADYSIEPVDGAAIAALTANLRKAQPGWAARTPAARGAALRKLAEAMGRHRDALIAALTADTGRAAISVIEVDAMTKTFIRWAESAPTIIAAAEVRDRQTGIPTITTTTRLVPYQLIGVISPWNFPLTLALIDAIPALAAGCAVIIKPSEITPRFIRPLMAAIAEVPEVASVLTLIEGDGATGAALVEHVDFIAFTGSVATGRKVGEAAARAFIPASLELGGKDPMLVLASADPVKAAETALRASVLNTGQACQSIERVYVARDIAGPFLAALVEKAQATRLNYPDVHQGDIGPFIFARQAEIVQSQIDDAVAKGARVLAGGQVETLGGGKYLRPTVVVDVTPDMAIMEEETFGPVIPVTVFDTVDEAVAHANSGIFGLSAAVLAGSTEEAEAVAVRLNAGGVSINDGSLTGLVWEAEKSSFGKSGLGPSRMGESGLLRFFRRQAIIRQSGIALPLAAYSEETMRV</sequence>
<dbReference type="InterPro" id="IPR016163">
    <property type="entry name" value="Ald_DH_C"/>
</dbReference>
<dbReference type="InterPro" id="IPR016161">
    <property type="entry name" value="Ald_DH/histidinol_DH"/>
</dbReference>
<evidence type="ECO:0000259" key="4">
    <source>
        <dbReference type="Pfam" id="PF00171"/>
    </source>
</evidence>
<feature type="active site" evidence="2">
    <location>
        <position position="230"/>
    </location>
</feature>
<dbReference type="GO" id="GO:0016620">
    <property type="term" value="F:oxidoreductase activity, acting on the aldehyde or oxo group of donors, NAD or NADP as acceptor"/>
    <property type="evidence" value="ECO:0007669"/>
    <property type="project" value="InterPro"/>
</dbReference>
<dbReference type="InterPro" id="IPR029510">
    <property type="entry name" value="Ald_DH_CS_GLU"/>
</dbReference>
<dbReference type="OrthoDB" id="9761688at2"/>
<keyword evidence="1 3" id="KW-0560">Oxidoreductase</keyword>
<evidence type="ECO:0000256" key="3">
    <source>
        <dbReference type="RuleBase" id="RU003345"/>
    </source>
</evidence>
<dbReference type="PROSITE" id="PS00687">
    <property type="entry name" value="ALDEHYDE_DEHYDR_GLU"/>
    <property type="match status" value="1"/>
</dbReference>
<dbReference type="Pfam" id="PF00171">
    <property type="entry name" value="Aldedh"/>
    <property type="match status" value="1"/>
</dbReference>
<dbReference type="SUPFAM" id="SSF53720">
    <property type="entry name" value="ALDH-like"/>
    <property type="match status" value="1"/>
</dbReference>
<dbReference type="InterPro" id="IPR016162">
    <property type="entry name" value="Ald_DH_N"/>
</dbReference>
<organism evidence="5 6">
    <name type="scientific">Sphingomonas cavernae</name>
    <dbReference type="NCBI Taxonomy" id="2320861"/>
    <lineage>
        <taxon>Bacteria</taxon>
        <taxon>Pseudomonadati</taxon>
        <taxon>Pseudomonadota</taxon>
        <taxon>Alphaproteobacteria</taxon>
        <taxon>Sphingomonadales</taxon>
        <taxon>Sphingomonadaceae</taxon>
        <taxon>Sphingomonas</taxon>
    </lineage>
</organism>
<reference evidence="5 6" key="1">
    <citation type="submission" date="2018-09" db="EMBL/GenBank/DDBJ databases">
        <authorList>
            <person name="Zhu H."/>
        </authorList>
    </citation>
    <scope>NUCLEOTIDE SEQUENCE [LARGE SCALE GENOMIC DNA]</scope>
    <source>
        <strain evidence="5 6">K2R01-6</strain>
    </source>
</reference>
<feature type="domain" description="Aldehyde dehydrogenase" evidence="4">
    <location>
        <begin position="3"/>
        <end position="455"/>
    </location>
</feature>
<dbReference type="CDD" id="cd07099">
    <property type="entry name" value="ALDH_DDALDH"/>
    <property type="match status" value="1"/>
</dbReference>
<dbReference type="PANTHER" id="PTHR11699">
    <property type="entry name" value="ALDEHYDE DEHYDROGENASE-RELATED"/>
    <property type="match status" value="1"/>
</dbReference>
<accession>A0A418WRH1</accession>
<dbReference type="AlphaFoldDB" id="A0A418WRH1"/>
<keyword evidence="6" id="KW-1185">Reference proteome</keyword>
<evidence type="ECO:0000256" key="2">
    <source>
        <dbReference type="PROSITE-ProRule" id="PRU10007"/>
    </source>
</evidence>
<dbReference type="RefSeq" id="WP_119760315.1">
    <property type="nucleotide sequence ID" value="NZ_QYUM01000002.1"/>
</dbReference>
<comment type="caution">
    <text evidence="5">The sequence shown here is derived from an EMBL/GenBank/DDBJ whole genome shotgun (WGS) entry which is preliminary data.</text>
</comment>
<evidence type="ECO:0000313" key="5">
    <source>
        <dbReference type="EMBL" id="RJF93835.1"/>
    </source>
</evidence>
<dbReference type="Gene3D" id="3.40.309.10">
    <property type="entry name" value="Aldehyde Dehydrogenase, Chain A, domain 2"/>
    <property type="match status" value="1"/>
</dbReference>
<dbReference type="Gene3D" id="3.40.605.10">
    <property type="entry name" value="Aldehyde Dehydrogenase, Chain A, domain 1"/>
    <property type="match status" value="1"/>
</dbReference>